<keyword evidence="4 5" id="KW-0472">Membrane</keyword>
<sequence>MKTTTTTTPTPTTTNNNNTKLILFHHSFPTKQTPIGLYLLAFLSLSALAFLLTLHSSLTNPTTHPTTPPTPQTQPPHLARETSDALLYYHATSNRTDRMPSPDARAIARAISSCAPCPVLVFGLGHETPLWRALNPGGRTVFVDQNEYYVSHFEDRHPHLEAYGVHYATRESEAEELVRAAKAEARGACRPVQDLLFSECGLAINDMPNELYEVGWEVIVVDGPRGGDSSAPGRMAAIFTAGVLARSKKGGSEGTHVFVHDFDGEVERVCAEEFLCKENLVGSTGRLAHYIVRRAGDQGEGVGFCSGETKGDLQ</sequence>
<evidence type="ECO:0000313" key="6">
    <source>
        <dbReference type="EMBL" id="KAK1291114.1"/>
    </source>
</evidence>
<keyword evidence="3 5" id="KW-1133">Transmembrane helix</keyword>
<feature type="transmembrane region" description="Helical" evidence="5">
    <location>
        <begin position="35"/>
        <end position="54"/>
    </location>
</feature>
<dbReference type="NCBIfam" id="TIGR01627">
    <property type="entry name" value="A_thal_3515"/>
    <property type="match status" value="1"/>
</dbReference>
<evidence type="ECO:0000313" key="7">
    <source>
        <dbReference type="Proteomes" id="UP001180020"/>
    </source>
</evidence>
<evidence type="ECO:0000256" key="1">
    <source>
        <dbReference type="ARBA" id="ARBA00004194"/>
    </source>
</evidence>
<evidence type="ECO:0000256" key="5">
    <source>
        <dbReference type="SAM" id="Phobius"/>
    </source>
</evidence>
<reference evidence="6" key="2">
    <citation type="submission" date="2023-06" db="EMBL/GenBank/DDBJ databases">
        <authorList>
            <person name="Ma L."/>
            <person name="Liu K.-W."/>
            <person name="Li Z."/>
            <person name="Hsiao Y.-Y."/>
            <person name="Qi Y."/>
            <person name="Fu T."/>
            <person name="Tang G."/>
            <person name="Zhang D."/>
            <person name="Sun W.-H."/>
            <person name="Liu D.-K."/>
            <person name="Li Y."/>
            <person name="Chen G.-Z."/>
            <person name="Liu X.-D."/>
            <person name="Liao X.-Y."/>
            <person name="Jiang Y.-T."/>
            <person name="Yu X."/>
            <person name="Hao Y."/>
            <person name="Huang J."/>
            <person name="Zhao X.-W."/>
            <person name="Ke S."/>
            <person name="Chen Y.-Y."/>
            <person name="Wu W.-L."/>
            <person name="Hsu J.-L."/>
            <person name="Lin Y.-F."/>
            <person name="Huang M.-D."/>
            <person name="Li C.-Y."/>
            <person name="Huang L."/>
            <person name="Wang Z.-W."/>
            <person name="Zhao X."/>
            <person name="Zhong W.-Y."/>
            <person name="Peng D.-H."/>
            <person name="Ahmad S."/>
            <person name="Lan S."/>
            <person name="Zhang J.-S."/>
            <person name="Tsai W.-C."/>
            <person name="Van De Peer Y."/>
            <person name="Liu Z.-J."/>
        </authorList>
    </citation>
    <scope>NUCLEOTIDE SEQUENCE</scope>
    <source>
        <strain evidence="6">CP</strain>
        <tissue evidence="6">Leaves</tissue>
    </source>
</reference>
<keyword evidence="2 5" id="KW-0812">Transmembrane</keyword>
<keyword evidence="7" id="KW-1185">Reference proteome</keyword>
<evidence type="ECO:0000256" key="2">
    <source>
        <dbReference type="ARBA" id="ARBA00022692"/>
    </source>
</evidence>
<dbReference type="Pfam" id="PF21729">
    <property type="entry name" value="IRX15_IRX15L_GXM"/>
    <property type="match status" value="1"/>
</dbReference>
<evidence type="ECO:0000256" key="4">
    <source>
        <dbReference type="ARBA" id="ARBA00023136"/>
    </source>
</evidence>
<protein>
    <submittedName>
        <fullName evidence="6">Protein IRX15-LIKE</fullName>
    </submittedName>
</protein>
<dbReference type="GO" id="GO:0000139">
    <property type="term" value="C:Golgi membrane"/>
    <property type="evidence" value="ECO:0007669"/>
    <property type="project" value="UniProtKB-SubCell"/>
</dbReference>
<reference evidence="6" key="1">
    <citation type="journal article" date="2023" name="Nat. Commun.">
        <title>Diploid and tetraploid genomes of Acorus and the evolution of monocots.</title>
        <authorList>
            <person name="Ma L."/>
            <person name="Liu K.W."/>
            <person name="Li Z."/>
            <person name="Hsiao Y.Y."/>
            <person name="Qi Y."/>
            <person name="Fu T."/>
            <person name="Tang G.D."/>
            <person name="Zhang D."/>
            <person name="Sun W.H."/>
            <person name="Liu D.K."/>
            <person name="Li Y."/>
            <person name="Chen G.Z."/>
            <person name="Liu X.D."/>
            <person name="Liao X.Y."/>
            <person name="Jiang Y.T."/>
            <person name="Yu X."/>
            <person name="Hao Y."/>
            <person name="Huang J."/>
            <person name="Zhao X.W."/>
            <person name="Ke S."/>
            <person name="Chen Y.Y."/>
            <person name="Wu W.L."/>
            <person name="Hsu J.L."/>
            <person name="Lin Y.F."/>
            <person name="Huang M.D."/>
            <person name="Li C.Y."/>
            <person name="Huang L."/>
            <person name="Wang Z.W."/>
            <person name="Zhao X."/>
            <person name="Zhong W.Y."/>
            <person name="Peng D.H."/>
            <person name="Ahmad S."/>
            <person name="Lan S."/>
            <person name="Zhang J.S."/>
            <person name="Tsai W.C."/>
            <person name="Van de Peer Y."/>
            <person name="Liu Z.J."/>
        </authorList>
    </citation>
    <scope>NUCLEOTIDE SEQUENCE</scope>
    <source>
        <strain evidence="6">CP</strain>
    </source>
</reference>
<dbReference type="EMBL" id="JAUJYO010000017">
    <property type="protein sequence ID" value="KAK1291114.1"/>
    <property type="molecule type" value="Genomic_DNA"/>
</dbReference>
<evidence type="ECO:0000256" key="3">
    <source>
        <dbReference type="ARBA" id="ARBA00022989"/>
    </source>
</evidence>
<comment type="caution">
    <text evidence="6">The sequence shown here is derived from an EMBL/GenBank/DDBJ whole genome shotgun (WGS) entry which is preliminary data.</text>
</comment>
<comment type="subcellular location">
    <subcellularLocation>
        <location evidence="1">Golgi apparatus membrane</location>
        <topology evidence="1">Single-pass membrane protein</topology>
    </subcellularLocation>
</comment>
<dbReference type="InterPro" id="IPR006514">
    <property type="entry name" value="IRX15/GXM/AGM"/>
</dbReference>
<dbReference type="GO" id="GO:0045492">
    <property type="term" value="P:xylan biosynthetic process"/>
    <property type="evidence" value="ECO:0007669"/>
    <property type="project" value="InterPro"/>
</dbReference>
<proteinExistence type="predicted"/>
<dbReference type="Proteomes" id="UP001180020">
    <property type="component" value="Unassembled WGS sequence"/>
</dbReference>
<accession>A0AAV9CQU1</accession>
<dbReference type="AlphaFoldDB" id="A0AAV9CQU1"/>
<gene>
    <name evidence="6" type="primary">IRX15-L</name>
    <name evidence="6" type="ORF">QJS10_CPB17g02353</name>
</gene>
<organism evidence="6 7">
    <name type="scientific">Acorus calamus</name>
    <name type="common">Sweet flag</name>
    <dbReference type="NCBI Taxonomy" id="4465"/>
    <lineage>
        <taxon>Eukaryota</taxon>
        <taxon>Viridiplantae</taxon>
        <taxon>Streptophyta</taxon>
        <taxon>Embryophyta</taxon>
        <taxon>Tracheophyta</taxon>
        <taxon>Spermatophyta</taxon>
        <taxon>Magnoliopsida</taxon>
        <taxon>Liliopsida</taxon>
        <taxon>Acoraceae</taxon>
        <taxon>Acorus</taxon>
    </lineage>
</organism>
<name>A0AAV9CQU1_ACOCL</name>
<dbReference type="PANTHER" id="PTHR31444">
    <property type="entry name" value="OS11G0490100 PROTEIN"/>
    <property type="match status" value="1"/>
</dbReference>